<dbReference type="EMBL" id="FUXL01000013">
    <property type="protein sequence ID" value="SKA30468.1"/>
    <property type="molecule type" value="Genomic_DNA"/>
</dbReference>
<dbReference type="RefSeq" id="WP_078709521.1">
    <property type="nucleotide sequence ID" value="NZ_FUXL01000013.1"/>
</dbReference>
<dbReference type="STRING" id="1365950.SAMN05428963_11314"/>
<dbReference type="SUPFAM" id="SSF51735">
    <property type="entry name" value="NAD(P)-binding Rossmann-fold domains"/>
    <property type="match status" value="1"/>
</dbReference>
<dbReference type="NCBIfam" id="NF005681">
    <property type="entry name" value="PRK07478.1"/>
    <property type="match status" value="1"/>
</dbReference>
<dbReference type="OrthoDB" id="9803333at2"/>
<accession>A0A1T4SRD6</accession>
<dbReference type="InterPro" id="IPR002347">
    <property type="entry name" value="SDR_fam"/>
</dbReference>
<organism evidence="4 5">
    <name type="scientific">Consotaella salsifontis</name>
    <dbReference type="NCBI Taxonomy" id="1365950"/>
    <lineage>
        <taxon>Bacteria</taxon>
        <taxon>Pseudomonadati</taxon>
        <taxon>Pseudomonadota</taxon>
        <taxon>Alphaproteobacteria</taxon>
        <taxon>Hyphomicrobiales</taxon>
        <taxon>Aurantimonadaceae</taxon>
        <taxon>Consotaella</taxon>
    </lineage>
</organism>
<dbReference type="SMART" id="SM00822">
    <property type="entry name" value="PKS_KR"/>
    <property type="match status" value="1"/>
</dbReference>
<dbReference type="PRINTS" id="PR00081">
    <property type="entry name" value="GDHRDH"/>
</dbReference>
<dbReference type="Gene3D" id="3.40.50.720">
    <property type="entry name" value="NAD(P)-binding Rossmann-like Domain"/>
    <property type="match status" value="1"/>
</dbReference>
<comment type="similarity">
    <text evidence="1">Belongs to the short-chain dehydrogenases/reductases (SDR) family.</text>
</comment>
<dbReference type="CDD" id="cd05233">
    <property type="entry name" value="SDR_c"/>
    <property type="match status" value="1"/>
</dbReference>
<dbReference type="InterPro" id="IPR036291">
    <property type="entry name" value="NAD(P)-bd_dom_sf"/>
</dbReference>
<dbReference type="InterPro" id="IPR057326">
    <property type="entry name" value="KR_dom"/>
</dbReference>
<evidence type="ECO:0000259" key="3">
    <source>
        <dbReference type="SMART" id="SM00822"/>
    </source>
</evidence>
<dbReference type="AlphaFoldDB" id="A0A1T4SRD6"/>
<dbReference type="Proteomes" id="UP000190135">
    <property type="component" value="Unassembled WGS sequence"/>
</dbReference>
<evidence type="ECO:0000313" key="4">
    <source>
        <dbReference type="EMBL" id="SKA30468.1"/>
    </source>
</evidence>
<keyword evidence="2" id="KW-0560">Oxidoreductase</keyword>
<evidence type="ECO:0000256" key="1">
    <source>
        <dbReference type="ARBA" id="ARBA00006484"/>
    </source>
</evidence>
<keyword evidence="5" id="KW-1185">Reference proteome</keyword>
<proteinExistence type="inferred from homology"/>
<dbReference type="GO" id="GO:0016491">
    <property type="term" value="F:oxidoreductase activity"/>
    <property type="evidence" value="ECO:0007669"/>
    <property type="project" value="UniProtKB-KW"/>
</dbReference>
<feature type="domain" description="Ketoreductase" evidence="3">
    <location>
        <begin position="7"/>
        <end position="190"/>
    </location>
</feature>
<dbReference type="FunFam" id="3.40.50.720:FF:000084">
    <property type="entry name" value="Short-chain dehydrogenase reductase"/>
    <property type="match status" value="1"/>
</dbReference>
<dbReference type="PANTHER" id="PTHR43669">
    <property type="entry name" value="5-KETO-D-GLUCONATE 5-REDUCTASE"/>
    <property type="match status" value="1"/>
</dbReference>
<reference evidence="4 5" key="1">
    <citation type="submission" date="2017-02" db="EMBL/GenBank/DDBJ databases">
        <authorList>
            <person name="Peterson S.W."/>
        </authorList>
    </citation>
    <scope>NUCLEOTIDE SEQUENCE [LARGE SCALE GENOMIC DNA]</scope>
    <source>
        <strain evidence="4 5">USBA 369</strain>
    </source>
</reference>
<evidence type="ECO:0000256" key="2">
    <source>
        <dbReference type="ARBA" id="ARBA00023002"/>
    </source>
</evidence>
<dbReference type="Pfam" id="PF13561">
    <property type="entry name" value="adh_short_C2"/>
    <property type="match status" value="1"/>
</dbReference>
<evidence type="ECO:0000313" key="5">
    <source>
        <dbReference type="Proteomes" id="UP000190135"/>
    </source>
</evidence>
<gene>
    <name evidence="4" type="ORF">SAMN05428963_11314</name>
</gene>
<name>A0A1T4SRD6_9HYPH</name>
<dbReference type="PANTHER" id="PTHR43669:SF3">
    <property type="entry name" value="ALCOHOL DEHYDROGENASE, PUTATIVE (AFU_ORTHOLOGUE AFUA_3G03445)-RELATED"/>
    <property type="match status" value="1"/>
</dbReference>
<sequence length="250" mass="25590">MDLLSNKVALITGASSGIGRAAAKLFAQEGARVVVNARRSEPLEDLAAEIQAAGREVAVVVGDVALEQTHKACIEEAERAFGALDIAFNNVGLVGPMRPLAELTLDDWESVLRTNLTAAFLGAKYQVPAMLKQGGGSLVFTGSFVGNSVGLPGMAAYGAAKAGLVGLVKGLTADYGAKGIRANALLPGGTDTAMAGDAQQREWAAGLHAMKRIAQPDEIARAALFLASDLSSFVTGSALWADGGNAAVKL</sequence>
<protein>
    <submittedName>
        <fullName evidence="4">NAD(P)-dependent dehydrogenase, short-chain alcohol dehydrogenase family</fullName>
    </submittedName>
</protein>